<keyword evidence="1" id="KW-0479">Metal-binding</keyword>
<feature type="chain" id="PRO_5032907514" evidence="4">
    <location>
        <begin position="22"/>
        <end position="199"/>
    </location>
</feature>
<dbReference type="Gene3D" id="2.60.40.420">
    <property type="entry name" value="Cupredoxins - blue copper proteins"/>
    <property type="match status" value="1"/>
</dbReference>
<reference evidence="6" key="1">
    <citation type="submission" date="2020-01" db="EMBL/GenBank/DDBJ databases">
        <title>Genome sequence of Kobresia littledalei, the first chromosome-level genome in the family Cyperaceae.</title>
        <authorList>
            <person name="Qu G."/>
        </authorList>
    </citation>
    <scope>NUCLEOTIDE SEQUENCE</scope>
    <source>
        <strain evidence="6">C.B.Clarke</strain>
        <tissue evidence="6">Leaf</tissue>
    </source>
</reference>
<dbReference type="SUPFAM" id="SSF49503">
    <property type="entry name" value="Cupredoxins"/>
    <property type="match status" value="1"/>
</dbReference>
<evidence type="ECO:0000256" key="3">
    <source>
        <dbReference type="SAM" id="MobiDB-lite"/>
    </source>
</evidence>
<dbReference type="OrthoDB" id="686200at2759"/>
<proteinExistence type="predicted"/>
<feature type="domain" description="Phytocyanin" evidence="5">
    <location>
        <begin position="22"/>
        <end position="120"/>
    </location>
</feature>
<feature type="region of interest" description="Disordered" evidence="3">
    <location>
        <begin position="123"/>
        <end position="180"/>
    </location>
</feature>
<dbReference type="Proteomes" id="UP000623129">
    <property type="component" value="Unassembled WGS sequence"/>
</dbReference>
<keyword evidence="2" id="KW-0325">Glycoprotein</keyword>
<dbReference type="PANTHER" id="PTHR33021:SF350">
    <property type="entry name" value="UCLACYANIN-2"/>
    <property type="match status" value="1"/>
</dbReference>
<evidence type="ECO:0000313" key="6">
    <source>
        <dbReference type="EMBL" id="KAF3340423.1"/>
    </source>
</evidence>
<dbReference type="CDD" id="cd04216">
    <property type="entry name" value="Phytocyanin"/>
    <property type="match status" value="1"/>
</dbReference>
<dbReference type="GO" id="GO:0009055">
    <property type="term" value="F:electron transfer activity"/>
    <property type="evidence" value="ECO:0007669"/>
    <property type="project" value="InterPro"/>
</dbReference>
<protein>
    <submittedName>
        <fullName evidence="6">Blue copper protein</fullName>
    </submittedName>
</protein>
<keyword evidence="4" id="KW-0732">Signal</keyword>
<evidence type="ECO:0000256" key="1">
    <source>
        <dbReference type="ARBA" id="ARBA00022723"/>
    </source>
</evidence>
<keyword evidence="7" id="KW-1185">Reference proteome</keyword>
<evidence type="ECO:0000256" key="2">
    <source>
        <dbReference type="ARBA" id="ARBA00023180"/>
    </source>
</evidence>
<feature type="compositionally biased region" description="Low complexity" evidence="3">
    <location>
        <begin position="123"/>
        <end position="174"/>
    </location>
</feature>
<dbReference type="GO" id="GO:0046872">
    <property type="term" value="F:metal ion binding"/>
    <property type="evidence" value="ECO:0007669"/>
    <property type="project" value="UniProtKB-KW"/>
</dbReference>
<sequence>MASVVALLVIATALVAAPVYGKDYVVGDSQGWTSGVDYTTWAKDKTFVVGDTLTFQYGSFHNVDEVGQSDYSSCSSSNSIQSYSDQNTKITLSKAGTRYFICGSTGHCSAGMKLAVPVSAASSATPSTPAATPATPSDDTPSTTPKTSTPSDNPATEAAPPKATTTSKSTTNENGAMESGPIKGLLVGVLATLGLAFMG</sequence>
<dbReference type="Pfam" id="PF02298">
    <property type="entry name" value="Cu_bind_like"/>
    <property type="match status" value="1"/>
</dbReference>
<evidence type="ECO:0000256" key="4">
    <source>
        <dbReference type="SAM" id="SignalP"/>
    </source>
</evidence>
<organism evidence="6 7">
    <name type="scientific">Carex littledalei</name>
    <dbReference type="NCBI Taxonomy" id="544730"/>
    <lineage>
        <taxon>Eukaryota</taxon>
        <taxon>Viridiplantae</taxon>
        <taxon>Streptophyta</taxon>
        <taxon>Embryophyta</taxon>
        <taxon>Tracheophyta</taxon>
        <taxon>Spermatophyta</taxon>
        <taxon>Magnoliopsida</taxon>
        <taxon>Liliopsida</taxon>
        <taxon>Poales</taxon>
        <taxon>Cyperaceae</taxon>
        <taxon>Cyperoideae</taxon>
        <taxon>Cariceae</taxon>
        <taxon>Carex</taxon>
        <taxon>Carex subgen. Euthyceras</taxon>
    </lineage>
</organism>
<dbReference type="GO" id="GO:0005886">
    <property type="term" value="C:plasma membrane"/>
    <property type="evidence" value="ECO:0007669"/>
    <property type="project" value="TreeGrafter"/>
</dbReference>
<dbReference type="InterPro" id="IPR008972">
    <property type="entry name" value="Cupredoxin"/>
</dbReference>
<dbReference type="AlphaFoldDB" id="A0A833VXZ4"/>
<comment type="caution">
    <text evidence="6">The sequence shown here is derived from an EMBL/GenBank/DDBJ whole genome shotgun (WGS) entry which is preliminary data.</text>
</comment>
<feature type="signal peptide" evidence="4">
    <location>
        <begin position="1"/>
        <end position="21"/>
    </location>
</feature>
<dbReference type="PROSITE" id="PS51485">
    <property type="entry name" value="PHYTOCYANIN"/>
    <property type="match status" value="1"/>
</dbReference>
<evidence type="ECO:0000259" key="5">
    <source>
        <dbReference type="PROSITE" id="PS51485"/>
    </source>
</evidence>
<dbReference type="PANTHER" id="PTHR33021">
    <property type="entry name" value="BLUE COPPER PROTEIN"/>
    <property type="match status" value="1"/>
</dbReference>
<evidence type="ECO:0000313" key="7">
    <source>
        <dbReference type="Proteomes" id="UP000623129"/>
    </source>
</evidence>
<gene>
    <name evidence="6" type="ORF">FCM35_KLT16194</name>
</gene>
<dbReference type="FunFam" id="2.60.40.420:FF:000003">
    <property type="entry name" value="Blue copper"/>
    <property type="match status" value="1"/>
</dbReference>
<accession>A0A833VXZ4</accession>
<dbReference type="InterPro" id="IPR039391">
    <property type="entry name" value="Phytocyanin-like"/>
</dbReference>
<name>A0A833VXZ4_9POAL</name>
<dbReference type="EMBL" id="SWLB01000003">
    <property type="protein sequence ID" value="KAF3340423.1"/>
    <property type="molecule type" value="Genomic_DNA"/>
</dbReference>
<dbReference type="InterPro" id="IPR003245">
    <property type="entry name" value="Phytocyanin_dom"/>
</dbReference>